<keyword evidence="3" id="KW-1185">Reference proteome</keyword>
<dbReference type="InParanoid" id="A0A067M997"/>
<dbReference type="STRING" id="930990.A0A067M997"/>
<dbReference type="HOGENOM" id="CLU_179452_0_0_1"/>
<dbReference type="OrthoDB" id="3645652at2759"/>
<dbReference type="EMBL" id="KL198091">
    <property type="protein sequence ID" value="KDQ08422.1"/>
    <property type="molecule type" value="Genomic_DNA"/>
</dbReference>
<gene>
    <name evidence="2" type="ORF">BOTBODRAFT_118724</name>
</gene>
<dbReference type="Proteomes" id="UP000027195">
    <property type="component" value="Unassembled WGS sequence"/>
</dbReference>
<evidence type="ECO:0000313" key="2">
    <source>
        <dbReference type="EMBL" id="KDQ08422.1"/>
    </source>
</evidence>
<name>A0A067M997_BOTB1</name>
<evidence type="ECO:0000313" key="3">
    <source>
        <dbReference type="Proteomes" id="UP000027195"/>
    </source>
</evidence>
<evidence type="ECO:0000256" key="1">
    <source>
        <dbReference type="SAM" id="SignalP"/>
    </source>
</evidence>
<keyword evidence="1" id="KW-0732">Signal</keyword>
<accession>A0A067M997</accession>
<proteinExistence type="predicted"/>
<organism evidence="2 3">
    <name type="scientific">Botryobasidium botryosum (strain FD-172 SS1)</name>
    <dbReference type="NCBI Taxonomy" id="930990"/>
    <lineage>
        <taxon>Eukaryota</taxon>
        <taxon>Fungi</taxon>
        <taxon>Dikarya</taxon>
        <taxon>Basidiomycota</taxon>
        <taxon>Agaricomycotina</taxon>
        <taxon>Agaricomycetes</taxon>
        <taxon>Cantharellales</taxon>
        <taxon>Botryobasidiaceae</taxon>
        <taxon>Botryobasidium</taxon>
    </lineage>
</organism>
<protein>
    <submittedName>
        <fullName evidence="2">Uncharacterized protein</fullName>
    </submittedName>
</protein>
<dbReference type="AlphaFoldDB" id="A0A067M997"/>
<feature type="signal peptide" evidence="1">
    <location>
        <begin position="1"/>
        <end position="18"/>
    </location>
</feature>
<feature type="chain" id="PRO_5001645361" evidence="1">
    <location>
        <begin position="19"/>
        <end position="102"/>
    </location>
</feature>
<reference evidence="3" key="1">
    <citation type="journal article" date="2014" name="Proc. Natl. Acad. Sci. U.S.A.">
        <title>Extensive sampling of basidiomycete genomes demonstrates inadequacy of the white-rot/brown-rot paradigm for wood decay fungi.</title>
        <authorList>
            <person name="Riley R."/>
            <person name="Salamov A.A."/>
            <person name="Brown D.W."/>
            <person name="Nagy L.G."/>
            <person name="Floudas D."/>
            <person name="Held B.W."/>
            <person name="Levasseur A."/>
            <person name="Lombard V."/>
            <person name="Morin E."/>
            <person name="Otillar R."/>
            <person name="Lindquist E.A."/>
            <person name="Sun H."/>
            <person name="LaButti K.M."/>
            <person name="Schmutz J."/>
            <person name="Jabbour D."/>
            <person name="Luo H."/>
            <person name="Baker S.E."/>
            <person name="Pisabarro A.G."/>
            <person name="Walton J.D."/>
            <person name="Blanchette R.A."/>
            <person name="Henrissat B."/>
            <person name="Martin F."/>
            <person name="Cullen D."/>
            <person name="Hibbett D.S."/>
            <person name="Grigoriev I.V."/>
        </authorList>
    </citation>
    <scope>NUCLEOTIDE SEQUENCE [LARGE SCALE GENOMIC DNA]</scope>
    <source>
        <strain evidence="3">FD-172 SS1</strain>
    </source>
</reference>
<sequence>MHFPTIVIAALMASGASAYRMTLWSSTSYTGQAIAYTSSGSHSLGFSANSYKWESTIGDGCCAVFCYKNKNVGNWCSAKNQPGSSSPINKVVLGCGDQVLNG</sequence>